<organism evidence="1 2">
    <name type="scientific">Tardiphaga alba</name>
    <dbReference type="NCBI Taxonomy" id="340268"/>
    <lineage>
        <taxon>Bacteria</taxon>
        <taxon>Pseudomonadati</taxon>
        <taxon>Pseudomonadota</taxon>
        <taxon>Alphaproteobacteria</taxon>
        <taxon>Hyphomicrobiales</taxon>
        <taxon>Nitrobacteraceae</taxon>
        <taxon>Tardiphaga</taxon>
    </lineage>
</organism>
<dbReference type="InterPro" id="IPR018669">
    <property type="entry name" value="Toxin_HigB"/>
</dbReference>
<dbReference type="RefSeq" id="WP_211909626.1">
    <property type="nucleotide sequence ID" value="NZ_CP036498.1"/>
</dbReference>
<proteinExistence type="predicted"/>
<sequence>MRVISNSALVAFSGKHPAAGILLQVWRKIIASRAFANFSELKTTFNTVDRVGAFYVFDIGGNKFRIVASIHFDKQRLYVRHVFTHKEYDSWKP</sequence>
<reference evidence="1 2" key="1">
    <citation type="submission" date="2019-02" db="EMBL/GenBank/DDBJ databases">
        <title>Emended description of the genus Rhodopseudomonas and description of Rhodopseudomonas albus sp. nov., a non-phototrophic, heavy-metal-tolerant bacterium isolated from garden soil.</title>
        <authorList>
            <person name="Bao Z."/>
            <person name="Cao W.W."/>
            <person name="Sato Y."/>
            <person name="Nishizawa T."/>
            <person name="Zhao J."/>
            <person name="Guo Y."/>
            <person name="Ohta H."/>
        </authorList>
    </citation>
    <scope>NUCLEOTIDE SEQUENCE [LARGE SCALE GENOMIC DNA]</scope>
    <source>
        <strain evidence="1 2">SK50-23</strain>
    </source>
</reference>
<keyword evidence="2" id="KW-1185">Reference proteome</keyword>
<dbReference type="EMBL" id="CP036498">
    <property type="protein sequence ID" value="QUS41029.1"/>
    <property type="molecule type" value="Genomic_DNA"/>
</dbReference>
<protein>
    <submittedName>
        <fullName evidence="1">Type II toxin-antitoxin system HigB family toxin</fullName>
    </submittedName>
</protein>
<accession>A0ABX8AEH7</accession>
<dbReference type="Pfam" id="PF09907">
    <property type="entry name" value="HigB_toxin"/>
    <property type="match status" value="1"/>
</dbReference>
<evidence type="ECO:0000313" key="2">
    <source>
        <dbReference type="Proteomes" id="UP000682843"/>
    </source>
</evidence>
<name>A0ABX8AEH7_9BRAD</name>
<gene>
    <name evidence="1" type="ORF">RPMA_20915</name>
</gene>
<dbReference type="Proteomes" id="UP000682843">
    <property type="component" value="Chromosome"/>
</dbReference>
<evidence type="ECO:0000313" key="1">
    <source>
        <dbReference type="EMBL" id="QUS41029.1"/>
    </source>
</evidence>